<evidence type="ECO:0000256" key="1">
    <source>
        <dbReference type="SAM" id="MobiDB-lite"/>
    </source>
</evidence>
<comment type="caution">
    <text evidence="2">The sequence shown here is derived from an EMBL/GenBank/DDBJ whole genome shotgun (WGS) entry which is preliminary data.</text>
</comment>
<accession>A0A1F7YS13</accession>
<protein>
    <submittedName>
        <fullName evidence="2">Uncharacterized protein</fullName>
    </submittedName>
</protein>
<name>A0A1F7YS13_9BACT</name>
<reference evidence="2 3" key="1">
    <citation type="journal article" date="2016" name="Nat. Commun.">
        <title>Thousands of microbial genomes shed light on interconnected biogeochemical processes in an aquifer system.</title>
        <authorList>
            <person name="Anantharaman K."/>
            <person name="Brown C.T."/>
            <person name="Hug L.A."/>
            <person name="Sharon I."/>
            <person name="Castelle C.J."/>
            <person name="Probst A.J."/>
            <person name="Thomas B.C."/>
            <person name="Singh A."/>
            <person name="Wilkins M.J."/>
            <person name="Karaoz U."/>
            <person name="Brodie E.L."/>
            <person name="Williams K.H."/>
            <person name="Hubbard S.S."/>
            <person name="Banfield J.F."/>
        </authorList>
    </citation>
    <scope>NUCLEOTIDE SEQUENCE [LARGE SCALE GENOMIC DNA]</scope>
</reference>
<organism evidence="2 3">
    <name type="scientific">Candidatus Woesebacteria bacterium RIFCSPHIGHO2_01_FULL_41_10</name>
    <dbReference type="NCBI Taxonomy" id="1802500"/>
    <lineage>
        <taxon>Bacteria</taxon>
        <taxon>Candidatus Woeseibacteriota</taxon>
    </lineage>
</organism>
<dbReference type="Proteomes" id="UP000177263">
    <property type="component" value="Unassembled WGS sequence"/>
</dbReference>
<evidence type="ECO:0000313" key="2">
    <source>
        <dbReference type="EMBL" id="OGM30082.1"/>
    </source>
</evidence>
<proteinExistence type="predicted"/>
<gene>
    <name evidence="2" type="ORF">A2801_03150</name>
</gene>
<evidence type="ECO:0000313" key="3">
    <source>
        <dbReference type="Proteomes" id="UP000177263"/>
    </source>
</evidence>
<feature type="region of interest" description="Disordered" evidence="1">
    <location>
        <begin position="1"/>
        <end position="20"/>
    </location>
</feature>
<sequence length="92" mass="10193">MEVISMGGNNGSDSSDAQSIKYSAPYKTAPQHGQYPPPDELLQPGCRWELCCKEHGWIQVLKSAPEWEGSGCFYEREPFTLGATNRYGPPTI</sequence>
<dbReference type="AlphaFoldDB" id="A0A1F7YS13"/>
<dbReference type="EMBL" id="MGGM01000005">
    <property type="protein sequence ID" value="OGM30082.1"/>
    <property type="molecule type" value="Genomic_DNA"/>
</dbReference>